<dbReference type="InterPro" id="IPR013785">
    <property type="entry name" value="Aldolase_TIM"/>
</dbReference>
<dbReference type="Proteomes" id="UP001238179">
    <property type="component" value="Chromosome"/>
</dbReference>
<dbReference type="GO" id="GO:1904047">
    <property type="term" value="F:S-adenosyl-L-methionine binding"/>
    <property type="evidence" value="ECO:0007669"/>
    <property type="project" value="UniProtKB-UniRule"/>
</dbReference>
<keyword evidence="6 8" id="KW-0411">Iron-sulfur</keyword>
<evidence type="ECO:0000313" key="10">
    <source>
        <dbReference type="EMBL" id="BDU73783.1"/>
    </source>
</evidence>
<keyword evidence="2 8" id="KW-0949">S-adenosyl-L-methionine</keyword>
<dbReference type="KEGG" id="msil:METEAL_29570"/>
<comment type="cofactor">
    <cofactor evidence="8">
        <name>Mg(2+)</name>
        <dbReference type="ChEBI" id="CHEBI:18420"/>
    </cofactor>
</comment>
<evidence type="ECO:0000256" key="5">
    <source>
        <dbReference type="ARBA" id="ARBA00023004"/>
    </source>
</evidence>
<dbReference type="SUPFAM" id="SSF102114">
    <property type="entry name" value="Radical SAM enzymes"/>
    <property type="match status" value="1"/>
</dbReference>
<sequence length="229" mass="25287">MMEAGVSVRFKVNEIFKSIQGEGSRAGRPCLFIRLTGCPLRCVYCDTTYAYFEGGTMDLDEILAQVREALGPPLPGPNAPFVELTGGEPLAHPGAPALLEALLDLGYEVALETAGSHDIRVVDERVVKIVDRKTPGSGEGHRWLDSNLDHLVPGQDELKFVLCSPEDYAWARDWCLGKGVLDRFDVLFSPVWGSLDPAWLAERIVEDGLPVRFQMQLHKLVWGAEKRGV</sequence>
<feature type="binding site" evidence="8">
    <location>
        <position position="45"/>
    </location>
    <ligand>
        <name>[4Fe-4S] cluster</name>
        <dbReference type="ChEBI" id="CHEBI:49883"/>
        <note>4Fe-4S-S-AdoMet</note>
    </ligand>
</feature>
<organism evidence="10 11">
    <name type="scientific">Mesoterricola silvestris</name>
    <dbReference type="NCBI Taxonomy" id="2927979"/>
    <lineage>
        <taxon>Bacteria</taxon>
        <taxon>Pseudomonadati</taxon>
        <taxon>Acidobacteriota</taxon>
        <taxon>Holophagae</taxon>
        <taxon>Holophagales</taxon>
        <taxon>Holophagaceae</taxon>
        <taxon>Mesoterricola</taxon>
    </lineage>
</organism>
<comment type="cofactor">
    <cofactor evidence="8">
        <name>[4Fe-4S] cluster</name>
        <dbReference type="ChEBI" id="CHEBI:49883"/>
    </cofactor>
    <text evidence="8">Binds 1 [4Fe-4S] cluster. The cluster is coordinated with 3 cysteines and an exchangeable S-adenosyl-L-methionine.</text>
</comment>
<evidence type="ECO:0000256" key="2">
    <source>
        <dbReference type="ARBA" id="ARBA00022691"/>
    </source>
</evidence>
<dbReference type="SFLD" id="SFLDS00029">
    <property type="entry name" value="Radical_SAM"/>
    <property type="match status" value="1"/>
</dbReference>
<dbReference type="EMBL" id="AP027080">
    <property type="protein sequence ID" value="BDU73783.1"/>
    <property type="molecule type" value="Genomic_DNA"/>
</dbReference>
<comment type="similarity">
    <text evidence="8">Belongs to the radical SAM superfamily. 7-carboxy-7-deazaguanine synthase family.</text>
</comment>
<feature type="binding site" evidence="8">
    <location>
        <position position="87"/>
    </location>
    <ligand>
        <name>S-adenosyl-L-methionine</name>
        <dbReference type="ChEBI" id="CHEBI:59789"/>
    </ligand>
</feature>
<comment type="catalytic activity">
    <reaction evidence="8">
        <text>6-carboxy-5,6,7,8-tetrahydropterin + H(+) = 7-carboxy-7-carbaguanine + NH4(+)</text>
        <dbReference type="Rhea" id="RHEA:27974"/>
        <dbReference type="ChEBI" id="CHEBI:15378"/>
        <dbReference type="ChEBI" id="CHEBI:28938"/>
        <dbReference type="ChEBI" id="CHEBI:61032"/>
        <dbReference type="ChEBI" id="CHEBI:61036"/>
        <dbReference type="EC" id="4.3.99.3"/>
    </reaction>
</comment>
<dbReference type="InterPro" id="IPR024924">
    <property type="entry name" value="7-CO-7-deazaguanine_synth-like"/>
</dbReference>
<dbReference type="PIRSF" id="PIRSF000370">
    <property type="entry name" value="QueE"/>
    <property type="match status" value="1"/>
</dbReference>
<evidence type="ECO:0000256" key="3">
    <source>
        <dbReference type="ARBA" id="ARBA00022723"/>
    </source>
</evidence>
<feature type="binding site" evidence="8">
    <location>
        <position position="42"/>
    </location>
    <ligand>
        <name>[4Fe-4S] cluster</name>
        <dbReference type="ChEBI" id="CHEBI:49883"/>
        <note>4Fe-4S-S-AdoMet</note>
    </ligand>
</feature>
<dbReference type="HAMAP" id="MF_00917">
    <property type="entry name" value="QueE"/>
    <property type="match status" value="1"/>
</dbReference>
<feature type="binding site" evidence="8">
    <location>
        <position position="34"/>
    </location>
    <ligand>
        <name>substrate</name>
    </ligand>
</feature>
<dbReference type="GO" id="GO:0000287">
    <property type="term" value="F:magnesium ion binding"/>
    <property type="evidence" value="ECO:0007669"/>
    <property type="project" value="UniProtKB-UniRule"/>
</dbReference>
<reference evidence="11" key="1">
    <citation type="journal article" date="2023" name="Int. J. Syst. Evol. Microbiol.">
        <title>Mesoterricola silvestris gen. nov., sp. nov., Mesoterricola sediminis sp. nov., Geothrix oryzae sp. nov., Geothrix edaphica sp. nov., Geothrix rubra sp. nov., and Geothrix limicola sp. nov., six novel members of Acidobacteriota isolated from soils.</title>
        <authorList>
            <person name="Itoh H."/>
            <person name="Sugisawa Y."/>
            <person name="Mise K."/>
            <person name="Xu Z."/>
            <person name="Kuniyasu M."/>
            <person name="Ushijima N."/>
            <person name="Kawano K."/>
            <person name="Kobayashi E."/>
            <person name="Shiratori Y."/>
            <person name="Masuda Y."/>
            <person name="Senoo K."/>
        </authorList>
    </citation>
    <scope>NUCLEOTIDE SEQUENCE [LARGE SCALE GENOMIC DNA]</scope>
    <source>
        <strain evidence="11">W79</strain>
    </source>
</reference>
<keyword evidence="3 8" id="KW-0479">Metal-binding</keyword>
<evidence type="ECO:0000259" key="9">
    <source>
        <dbReference type="PROSITE" id="PS51918"/>
    </source>
</evidence>
<dbReference type="PANTHER" id="PTHR42836">
    <property type="entry name" value="7-CARBOXY-7-DEAZAGUANINE SYNTHASE"/>
    <property type="match status" value="1"/>
</dbReference>
<comment type="caution">
    <text evidence="8">Lacks conserved residue(s) required for the propagation of feature annotation.</text>
</comment>
<dbReference type="InterPro" id="IPR007197">
    <property type="entry name" value="rSAM"/>
</dbReference>
<dbReference type="Gene3D" id="3.20.20.70">
    <property type="entry name" value="Aldolase class I"/>
    <property type="match status" value="1"/>
</dbReference>
<protein>
    <recommendedName>
        <fullName evidence="8">7-carboxy-7-deazaguanine synthase</fullName>
        <shortName evidence="8">CDG synthase</shortName>
        <ecNumber evidence="8">4.3.99.3</ecNumber>
    </recommendedName>
    <alternativeName>
        <fullName evidence="8">Queuosine biosynthesis protein QueE</fullName>
    </alternativeName>
</protein>
<evidence type="ECO:0000313" key="11">
    <source>
        <dbReference type="Proteomes" id="UP001238179"/>
    </source>
</evidence>
<feature type="binding site" evidence="8">
    <location>
        <position position="85"/>
    </location>
    <ligand>
        <name>substrate</name>
    </ligand>
</feature>
<dbReference type="Pfam" id="PF04055">
    <property type="entry name" value="Radical_SAM"/>
    <property type="match status" value="1"/>
</dbReference>
<accession>A0AA48H0H9</accession>
<evidence type="ECO:0000256" key="8">
    <source>
        <dbReference type="HAMAP-Rule" id="MF_00917"/>
    </source>
</evidence>
<feature type="binding site" evidence="8">
    <location>
        <begin position="44"/>
        <end position="46"/>
    </location>
    <ligand>
        <name>S-adenosyl-L-methionine</name>
        <dbReference type="ChEBI" id="CHEBI:59789"/>
    </ligand>
</feature>
<dbReference type="EC" id="4.3.99.3" evidence="8"/>
<comment type="function">
    <text evidence="8">Catalyzes the complex heterocyclic radical-mediated conversion of 6-carboxy-5,6,7,8-tetrahydropterin (CPH4) to 7-carboxy-7-deazaguanine (CDG), a step common to the biosynthetic pathways of all 7-deazapurine-containing compounds.</text>
</comment>
<evidence type="ECO:0000256" key="7">
    <source>
        <dbReference type="ARBA" id="ARBA00023239"/>
    </source>
</evidence>
<dbReference type="GO" id="GO:0051539">
    <property type="term" value="F:4 iron, 4 sulfur cluster binding"/>
    <property type="evidence" value="ECO:0007669"/>
    <property type="project" value="UniProtKB-UniRule"/>
</dbReference>
<dbReference type="PROSITE" id="PS51918">
    <property type="entry name" value="RADICAL_SAM"/>
    <property type="match status" value="1"/>
</dbReference>
<feature type="binding site" evidence="8">
    <location>
        <begin position="19"/>
        <end position="21"/>
    </location>
    <ligand>
        <name>substrate</name>
    </ligand>
</feature>
<evidence type="ECO:0000256" key="4">
    <source>
        <dbReference type="ARBA" id="ARBA00022842"/>
    </source>
</evidence>
<keyword evidence="7 8" id="KW-0456">Lyase</keyword>
<name>A0AA48H0H9_9BACT</name>
<proteinExistence type="inferred from homology"/>
<comment type="cofactor">
    <cofactor evidence="8">
        <name>S-adenosyl-L-methionine</name>
        <dbReference type="ChEBI" id="CHEBI:59789"/>
    </cofactor>
    <text evidence="8">Binds 1 S-adenosyl-L-methionine per subunit.</text>
</comment>
<dbReference type="AlphaFoldDB" id="A0AA48H0H9"/>
<dbReference type="InterPro" id="IPR058240">
    <property type="entry name" value="rSAM_sf"/>
</dbReference>
<keyword evidence="8" id="KW-0671">Queuosine biosynthesis</keyword>
<dbReference type="CDD" id="cd01335">
    <property type="entry name" value="Radical_SAM"/>
    <property type="match status" value="1"/>
</dbReference>
<keyword evidence="5 8" id="KW-0408">Iron</keyword>
<keyword evidence="11" id="KW-1185">Reference proteome</keyword>
<evidence type="ECO:0000256" key="6">
    <source>
        <dbReference type="ARBA" id="ARBA00023014"/>
    </source>
</evidence>
<feature type="binding site" evidence="8">
    <location>
        <position position="38"/>
    </location>
    <ligand>
        <name>[4Fe-4S] cluster</name>
        <dbReference type="ChEBI" id="CHEBI:49883"/>
        <note>4Fe-4S-S-AdoMet</note>
    </ligand>
</feature>
<keyword evidence="1 8" id="KW-0004">4Fe-4S</keyword>
<dbReference type="GO" id="GO:0016840">
    <property type="term" value="F:carbon-nitrogen lyase activity"/>
    <property type="evidence" value="ECO:0007669"/>
    <property type="project" value="UniProtKB-UniRule"/>
</dbReference>
<evidence type="ECO:0000256" key="1">
    <source>
        <dbReference type="ARBA" id="ARBA00022485"/>
    </source>
</evidence>
<comment type="subunit">
    <text evidence="8">Homodimer.</text>
</comment>
<feature type="binding site" evidence="8">
    <location>
        <position position="47"/>
    </location>
    <ligand>
        <name>Mg(2+)</name>
        <dbReference type="ChEBI" id="CHEBI:18420"/>
    </ligand>
</feature>
<keyword evidence="4 8" id="KW-0460">Magnesium</keyword>
<dbReference type="PANTHER" id="PTHR42836:SF1">
    <property type="entry name" value="7-CARBOXY-7-DEAZAGUANINE SYNTHASE"/>
    <property type="match status" value="1"/>
</dbReference>
<gene>
    <name evidence="8 10" type="primary">queE</name>
    <name evidence="10" type="ORF">METEAL_29570</name>
</gene>
<feature type="domain" description="Radical SAM core" evidence="9">
    <location>
        <begin position="25"/>
        <end position="229"/>
    </location>
</feature>
<comment type="pathway">
    <text evidence="8">Purine metabolism; 7-cyano-7-deazaguanine biosynthesis.</text>
</comment>
<dbReference type="GO" id="GO:0008616">
    <property type="term" value="P:tRNA queuosine(34) biosynthetic process"/>
    <property type="evidence" value="ECO:0007669"/>
    <property type="project" value="UniProtKB-UniRule"/>
</dbReference>